<comment type="caution">
    <text evidence="12">The sequence shown here is derived from an EMBL/GenBank/DDBJ whole genome shotgun (WGS) entry which is preliminary data.</text>
</comment>
<gene>
    <name evidence="12" type="ORF">Purlil1_10087</name>
</gene>
<organism evidence="12 13">
    <name type="scientific">Purpureocillium lilacinum</name>
    <name type="common">Paecilomyces lilacinus</name>
    <dbReference type="NCBI Taxonomy" id="33203"/>
    <lineage>
        <taxon>Eukaryota</taxon>
        <taxon>Fungi</taxon>
        <taxon>Dikarya</taxon>
        <taxon>Ascomycota</taxon>
        <taxon>Pezizomycotina</taxon>
        <taxon>Sordariomycetes</taxon>
        <taxon>Hypocreomycetidae</taxon>
        <taxon>Hypocreales</taxon>
        <taxon>Ophiocordycipitaceae</taxon>
        <taxon>Purpureocillium</taxon>
    </lineage>
</organism>
<feature type="compositionally biased region" description="Polar residues" evidence="9">
    <location>
        <begin position="354"/>
        <end position="363"/>
    </location>
</feature>
<dbReference type="InterPro" id="IPR003593">
    <property type="entry name" value="AAA+_ATPase"/>
</dbReference>
<keyword evidence="4 10" id="KW-0812">Transmembrane</keyword>
<feature type="transmembrane region" description="Helical" evidence="10">
    <location>
        <begin position="1838"/>
        <end position="1859"/>
    </location>
</feature>
<feature type="compositionally biased region" description="Basic residues" evidence="9">
    <location>
        <begin position="1"/>
        <end position="12"/>
    </location>
</feature>
<accession>A0ABR0BNI6</accession>
<dbReference type="Pfam" id="PF14510">
    <property type="entry name" value="ABC_trans_N"/>
    <property type="match status" value="1"/>
</dbReference>
<evidence type="ECO:0000256" key="4">
    <source>
        <dbReference type="ARBA" id="ARBA00022692"/>
    </source>
</evidence>
<dbReference type="InterPro" id="IPR017871">
    <property type="entry name" value="ABC_transporter-like_CS"/>
</dbReference>
<feature type="transmembrane region" description="Helical" evidence="10">
    <location>
        <begin position="1142"/>
        <end position="1163"/>
    </location>
</feature>
<dbReference type="PANTHER" id="PTHR19241">
    <property type="entry name" value="ATP-BINDING CASSETTE TRANSPORTER"/>
    <property type="match status" value="1"/>
</dbReference>
<keyword evidence="3" id="KW-0813">Transport</keyword>
<feature type="transmembrane region" description="Helical" evidence="10">
    <location>
        <begin position="1009"/>
        <end position="1028"/>
    </location>
</feature>
<dbReference type="InterPro" id="IPR034001">
    <property type="entry name" value="ABCG_PDR_1"/>
</dbReference>
<protein>
    <recommendedName>
        <fullName evidence="11">ABC transporter domain-containing protein</fullName>
    </recommendedName>
</protein>
<evidence type="ECO:0000313" key="12">
    <source>
        <dbReference type="EMBL" id="KAK4084867.1"/>
    </source>
</evidence>
<feature type="compositionally biased region" description="Polar residues" evidence="9">
    <location>
        <begin position="1524"/>
        <end position="1536"/>
    </location>
</feature>
<dbReference type="InterPro" id="IPR010929">
    <property type="entry name" value="PDR_CDR_ABC"/>
</dbReference>
<evidence type="ECO:0000256" key="3">
    <source>
        <dbReference type="ARBA" id="ARBA00022448"/>
    </source>
</evidence>
<feature type="transmembrane region" description="Helical" evidence="10">
    <location>
        <begin position="1574"/>
        <end position="1593"/>
    </location>
</feature>
<feature type="transmembrane region" description="Helical" evidence="10">
    <location>
        <begin position="1040"/>
        <end position="1059"/>
    </location>
</feature>
<evidence type="ECO:0000256" key="2">
    <source>
        <dbReference type="ARBA" id="ARBA00006012"/>
    </source>
</evidence>
<dbReference type="CDD" id="cd03233">
    <property type="entry name" value="ABCG_PDR_domain1"/>
    <property type="match status" value="1"/>
</dbReference>
<dbReference type="SMART" id="SM00382">
    <property type="entry name" value="AAA"/>
    <property type="match status" value="2"/>
</dbReference>
<keyword evidence="7 10" id="KW-1133">Transmembrane helix</keyword>
<feature type="transmembrane region" description="Helical" evidence="10">
    <location>
        <begin position="933"/>
        <end position="953"/>
    </location>
</feature>
<keyword evidence="8 10" id="KW-0472">Membrane</keyword>
<dbReference type="InterPro" id="IPR029481">
    <property type="entry name" value="ABC_trans_N"/>
</dbReference>
<comment type="similarity">
    <text evidence="2">Belongs to the ABC transporter superfamily. ABCG family. PDR (TC 3.A.1.205) subfamily.</text>
</comment>
<feature type="domain" description="ABC transporter" evidence="11">
    <location>
        <begin position="1226"/>
        <end position="1468"/>
    </location>
</feature>
<evidence type="ECO:0000259" key="11">
    <source>
        <dbReference type="PROSITE" id="PS50893"/>
    </source>
</evidence>
<dbReference type="InterPro" id="IPR027417">
    <property type="entry name" value="P-loop_NTPase"/>
</dbReference>
<dbReference type="Pfam" id="PF00005">
    <property type="entry name" value="ABC_tran"/>
    <property type="match status" value="2"/>
</dbReference>
<dbReference type="PROSITE" id="PS00211">
    <property type="entry name" value="ABC_TRANSPORTER_1"/>
    <property type="match status" value="1"/>
</dbReference>
<dbReference type="CDD" id="cd03232">
    <property type="entry name" value="ABCG_PDR_domain2"/>
    <property type="match status" value="1"/>
</dbReference>
<dbReference type="Proteomes" id="UP001287286">
    <property type="component" value="Unassembled WGS sequence"/>
</dbReference>
<evidence type="ECO:0000256" key="8">
    <source>
        <dbReference type="ARBA" id="ARBA00023136"/>
    </source>
</evidence>
<feature type="domain" description="ABC transporter" evidence="11">
    <location>
        <begin position="534"/>
        <end position="785"/>
    </location>
</feature>
<dbReference type="Pfam" id="PF19055">
    <property type="entry name" value="ABC2_membrane_7"/>
    <property type="match status" value="1"/>
</dbReference>
<dbReference type="SUPFAM" id="SSF52540">
    <property type="entry name" value="P-loop containing nucleoside triphosphate hydrolases"/>
    <property type="match status" value="2"/>
</dbReference>
<dbReference type="InterPro" id="IPR003439">
    <property type="entry name" value="ABC_transporter-like_ATP-bd"/>
</dbReference>
<feature type="region of interest" description="Disordered" evidence="9">
    <location>
        <begin position="244"/>
        <end position="272"/>
    </location>
</feature>
<dbReference type="PROSITE" id="PS50893">
    <property type="entry name" value="ABC_TRANSPORTER_2"/>
    <property type="match status" value="2"/>
</dbReference>
<keyword evidence="5" id="KW-0547">Nucleotide-binding</keyword>
<evidence type="ECO:0000313" key="13">
    <source>
        <dbReference type="Proteomes" id="UP001287286"/>
    </source>
</evidence>
<feature type="transmembrane region" description="Helical" evidence="10">
    <location>
        <begin position="150"/>
        <end position="173"/>
    </location>
</feature>
<keyword evidence="13" id="KW-1185">Reference proteome</keyword>
<dbReference type="Pfam" id="PF01061">
    <property type="entry name" value="ABC2_membrane"/>
    <property type="match status" value="2"/>
</dbReference>
<feature type="transmembrane region" description="Helical" evidence="10">
    <location>
        <begin position="1716"/>
        <end position="1737"/>
    </location>
</feature>
<dbReference type="Pfam" id="PF06422">
    <property type="entry name" value="PDR_CDR"/>
    <property type="match status" value="1"/>
</dbReference>
<name>A0ABR0BNI6_PURLI</name>
<feature type="compositionally biased region" description="Low complexity" evidence="9">
    <location>
        <begin position="403"/>
        <end position="417"/>
    </location>
</feature>
<dbReference type="InterPro" id="IPR043926">
    <property type="entry name" value="ABCG_dom"/>
</dbReference>
<evidence type="ECO:0000256" key="5">
    <source>
        <dbReference type="ARBA" id="ARBA00022741"/>
    </source>
</evidence>
<dbReference type="Gene3D" id="3.40.50.300">
    <property type="entry name" value="P-loop containing nucleotide triphosphate hydrolases"/>
    <property type="match status" value="2"/>
</dbReference>
<dbReference type="InterPro" id="IPR034003">
    <property type="entry name" value="ABCG_PDR_2"/>
</dbReference>
<reference evidence="12 13" key="1">
    <citation type="journal article" date="2024" name="Microbiol. Resour. Announc.">
        <title>Genome annotations for the ascomycete fungi Trichoderma harzianum, Trichoderma aggressivum, and Purpureocillium lilacinum.</title>
        <authorList>
            <person name="Beijen E.P.W."/>
            <person name="Ohm R.A."/>
        </authorList>
    </citation>
    <scope>NUCLEOTIDE SEQUENCE [LARGE SCALE GENOMIC DNA]</scope>
    <source>
        <strain evidence="12 13">CBS 150709</strain>
    </source>
</reference>
<dbReference type="EMBL" id="JAWRVI010000049">
    <property type="protein sequence ID" value="KAK4084867.1"/>
    <property type="molecule type" value="Genomic_DNA"/>
</dbReference>
<feature type="transmembrane region" description="Helical" evidence="10">
    <location>
        <begin position="892"/>
        <end position="913"/>
    </location>
</feature>
<evidence type="ECO:0000256" key="7">
    <source>
        <dbReference type="ARBA" id="ARBA00022989"/>
    </source>
</evidence>
<evidence type="ECO:0000256" key="1">
    <source>
        <dbReference type="ARBA" id="ARBA00004141"/>
    </source>
</evidence>
<keyword evidence="6" id="KW-0067">ATP-binding</keyword>
<feature type="region of interest" description="Disordered" evidence="9">
    <location>
        <begin position="1521"/>
        <end position="1540"/>
    </location>
</feature>
<feature type="compositionally biased region" description="Polar residues" evidence="9">
    <location>
        <begin position="385"/>
        <end position="396"/>
    </location>
</feature>
<evidence type="ECO:0000256" key="6">
    <source>
        <dbReference type="ARBA" id="ARBA00022840"/>
    </source>
</evidence>
<evidence type="ECO:0000256" key="9">
    <source>
        <dbReference type="SAM" id="MobiDB-lite"/>
    </source>
</evidence>
<feature type="transmembrane region" description="Helical" evidence="10">
    <location>
        <begin position="1605"/>
        <end position="1628"/>
    </location>
</feature>
<feature type="region of interest" description="Disordered" evidence="9">
    <location>
        <begin position="354"/>
        <end position="433"/>
    </location>
</feature>
<feature type="region of interest" description="Disordered" evidence="9">
    <location>
        <begin position="1"/>
        <end position="58"/>
    </location>
</feature>
<feature type="transmembrane region" description="Helical" evidence="10">
    <location>
        <begin position="1688"/>
        <end position="1709"/>
    </location>
</feature>
<sequence>MTDFRGHRRRRISPIISEGTDQCAGEDGACDASRAARSGHAAEAGDDGGPAATRGSGMVAGPARSTLLRFGAAKAGGGGGHLGSGLGGSRAQRQQEGRAVCRSSGAVGGIVARLAWRVCKEREAESSDGVFGARSIPDAGRGGCGLQGSAVVSGLAAAVSVVLFFVWICWAAFPVPKGAGVRHLPTRQQNFANPRARIRHGPSTGFGHGFSVKRWALGTVQYGCGRLGQDQWPRGEAVHTFGAPAPSGGGSDAQTAGPSAPAYSPARPTAGVRQAPEGFASSVLVPERAKKWEGGHHMPEAVERGTHALAFAIHAILVSPCSHRIVLVSLALGACVFLERDVATKREILVSEWPSQTTMSSPEKQPAASSGDEAVAPLGDHDNTHGGQPITTSTDTPAEKDASTANEPNSSSSSSEEPTFEPLQRLDSTRMIENQDRDELVRIATALSRRRSSIGDQPRISQVLTGTEAYETSLDPESSNFDLSKWLRRFVDQLQAEGVEARRTGVAFRNLDVFGSGAALQLQQTVGSFLLAPARLGELLSFGKKQPKQILHGFEGLVKSGELLVVLGRPGSGCSTLLKTLCGELEGLELGSNSVIHYNGIPLKQMQREFKGETVYNQEVDKHFPHLTVGQTLEFAASVRTTSHRIQGMSRAEYCRYIAQVVMAAIGLSHTYNTKVGNDFIRGVSGGERKRVSLAEMVLAGSPFACWDNSTRGLDSATAFKFVQSLRLICDVGDQTNCVAIYQASQSIYELFDKTTVLYEGRQIYFGPANQAKRYFEKQGWHCPQRQTTGDFLTSVTNPQERQAREGWENKVPRTPEEFERCWRQSPEYDAMKAEIDEYDKTYLHEQQHESVAQFREQKNYRQAKHVRSKSPYIISTWMQMRLLSKRAYQRIWNDISATLTQILSLLFMSLVIGSIFVGTPDATVGFYAKGSVLFMAILLNALTAISEISGLYEQRPIVEKQASYAFYHPAWEAAAGILADIPVKFCTAVVFNVILYFMSGLRREAGPFFLYFLVSYITVFVMSAIFRTMAAATKTISQAMALSGVLVLALVIYTGFVIRVPDMHPWFAWIRWINPIFYAFEILVANEFHNQDFTCSAIIPPFSPPIGDYWVCNAVGAVPGQYTVNGDAFIQTNYEYYYSHVWRNFGILCGFLVFFMLLYFLVVEINSSTTSTAETLVFQRGHVPQYLLTNKGKLMQESGGPAQEVKKADEGVSDVRGLEPQKDIFTWRNVVYDIEIKGQPRRLLDHVSGWVKPGTLTALMGVSGAGKTTLLDVLAERTTMGVITGDMLVNGEPRDASFQRKTGYVQQQDLHLETATVRESLRFSAMLRQPKSVSKKEKYEFVEDVIKMLNMEDFANAIVGVPGEGLNVEQRKLLTIGVELAAKPKLLLFLDEPTSGLDSQSSWAICAFLRKLANSGQAILCTVHQPSAVLFQQFDRLLFLAKGGKTVYFGDIGDNSRTLLDYFSSRGARKCGDEENPAEYMLEIVNNGTNSDGEPWDKVWNYSDEAQGIHTELDRIHNEKLSNRNSGTTGATGASVSHEDSREHAEFAMPFMTQVFIVTHRVFQQYWRMPSYIFAKFALAIFAGLFIGFTFFNVDNTEAGTQNVIFSVFMVTTIFTTLVQQIQPLFLTQRALYEVRERPSKAYSWKAFLIANIVVEIPWQLVAGVLIYACFYYPVVGIQSSQRQGLVLLYILQLLVYASAFADMTIVVMPDAHTASSVVTVLTIMSIIFSGVLQTADALPGFWKFMYRVSPFTYWIGGIVATELHGRQINCSETELSIFNPPPGYTCARYLMPLEGKAPGQLLNPMATEQCMYCPVTNADQLLAASRIYWSDRWRNWGIFMAYIVFDIFVAVLLYYLFRIKKAHTGFSGFSLPWLKKSKKGGS</sequence>
<feature type="transmembrane region" description="Helical" evidence="10">
    <location>
        <begin position="974"/>
        <end position="997"/>
    </location>
</feature>
<dbReference type="InterPro" id="IPR013525">
    <property type="entry name" value="ABC2_TM"/>
</dbReference>
<comment type="subcellular location">
    <subcellularLocation>
        <location evidence="1">Membrane</location>
        <topology evidence="1">Multi-pass membrane protein</topology>
    </subcellularLocation>
</comment>
<feature type="transmembrane region" description="Helical" evidence="10">
    <location>
        <begin position="1649"/>
        <end position="1676"/>
    </location>
</feature>
<evidence type="ECO:0000256" key="10">
    <source>
        <dbReference type="SAM" id="Phobius"/>
    </source>
</evidence>
<proteinExistence type="inferred from homology"/>